<dbReference type="RefSeq" id="WP_167369969.1">
    <property type="nucleotide sequence ID" value="NZ_FTOL01000002.1"/>
</dbReference>
<dbReference type="Proteomes" id="UP000186744">
    <property type="component" value="Unassembled WGS sequence"/>
</dbReference>
<organism evidence="2 3">
    <name type="scientific">Chryseobacterium ureilyticum</name>
    <dbReference type="NCBI Taxonomy" id="373668"/>
    <lineage>
        <taxon>Bacteria</taxon>
        <taxon>Pseudomonadati</taxon>
        <taxon>Bacteroidota</taxon>
        <taxon>Flavobacteriia</taxon>
        <taxon>Flavobacteriales</taxon>
        <taxon>Weeksellaceae</taxon>
        <taxon>Chryseobacterium group</taxon>
        <taxon>Chryseobacterium</taxon>
    </lineage>
</organism>
<protein>
    <submittedName>
        <fullName evidence="2">Uncharacterized protein</fullName>
    </submittedName>
</protein>
<dbReference type="EMBL" id="FTOL01000002">
    <property type="protein sequence ID" value="SIS80238.1"/>
    <property type="molecule type" value="Genomic_DNA"/>
</dbReference>
<reference evidence="3" key="1">
    <citation type="submission" date="2017-01" db="EMBL/GenBank/DDBJ databases">
        <authorList>
            <person name="Varghese N."/>
            <person name="Submissions S."/>
        </authorList>
    </citation>
    <scope>NUCLEOTIDE SEQUENCE [LARGE SCALE GENOMIC DNA]</scope>
    <source>
        <strain evidence="3">DSM 18017</strain>
    </source>
</reference>
<name>A0A1N7M2D7_9FLAO</name>
<keyword evidence="1" id="KW-0472">Membrane</keyword>
<dbReference type="STRING" id="373668.SAMN05421786_102208"/>
<gene>
    <name evidence="2" type="ORF">SAMN05421786_102208</name>
</gene>
<feature type="transmembrane region" description="Helical" evidence="1">
    <location>
        <begin position="43"/>
        <end position="61"/>
    </location>
</feature>
<keyword evidence="1" id="KW-0812">Transmembrane</keyword>
<keyword evidence="3" id="KW-1185">Reference proteome</keyword>
<accession>A0A1N7M2D7</accession>
<keyword evidence="1" id="KW-1133">Transmembrane helix</keyword>
<sequence>MVSIAGFMSAKGSADKKVIKKVETMEKKSAHHNMVSAKAKAAFYNWIVVLNSIFKVLIFSVL</sequence>
<evidence type="ECO:0000313" key="2">
    <source>
        <dbReference type="EMBL" id="SIS80238.1"/>
    </source>
</evidence>
<evidence type="ECO:0000256" key="1">
    <source>
        <dbReference type="SAM" id="Phobius"/>
    </source>
</evidence>
<proteinExistence type="predicted"/>
<evidence type="ECO:0000313" key="3">
    <source>
        <dbReference type="Proteomes" id="UP000186744"/>
    </source>
</evidence>
<dbReference type="AlphaFoldDB" id="A0A1N7M2D7"/>